<dbReference type="Proteomes" id="UP000054805">
    <property type="component" value="Unassembled WGS sequence"/>
</dbReference>
<keyword evidence="2" id="KW-1185">Reference proteome</keyword>
<comment type="caution">
    <text evidence="1">The sequence shown here is derived from an EMBL/GenBank/DDBJ whole genome shotgun (WGS) entry which is preliminary data.</text>
</comment>
<accession>A0A0V1IZP1</accession>
<dbReference type="EMBL" id="JYDS01000061">
    <property type="protein sequence ID" value="KRZ28201.1"/>
    <property type="molecule type" value="Genomic_DNA"/>
</dbReference>
<dbReference type="AlphaFoldDB" id="A0A0V1IZP1"/>
<evidence type="ECO:0000313" key="2">
    <source>
        <dbReference type="Proteomes" id="UP000054805"/>
    </source>
</evidence>
<name>A0A0V1IZP1_TRIPS</name>
<evidence type="ECO:0000313" key="1">
    <source>
        <dbReference type="EMBL" id="KRZ28201.1"/>
    </source>
</evidence>
<reference evidence="1 2" key="1">
    <citation type="submission" date="2015-01" db="EMBL/GenBank/DDBJ databases">
        <title>Evolution of Trichinella species and genotypes.</title>
        <authorList>
            <person name="Korhonen P.K."/>
            <person name="Edoardo P."/>
            <person name="Giuseppe L.R."/>
            <person name="Gasser R.B."/>
        </authorList>
    </citation>
    <scope>NUCLEOTIDE SEQUENCE [LARGE SCALE GENOMIC DNA]</scope>
    <source>
        <strain evidence="1">ISS588</strain>
    </source>
</reference>
<gene>
    <name evidence="1" type="ORF">T4B_5014</name>
</gene>
<organism evidence="1 2">
    <name type="scientific">Trichinella pseudospiralis</name>
    <name type="common">Parasitic roundworm</name>
    <dbReference type="NCBI Taxonomy" id="6337"/>
    <lineage>
        <taxon>Eukaryota</taxon>
        <taxon>Metazoa</taxon>
        <taxon>Ecdysozoa</taxon>
        <taxon>Nematoda</taxon>
        <taxon>Enoplea</taxon>
        <taxon>Dorylaimia</taxon>
        <taxon>Trichinellida</taxon>
        <taxon>Trichinellidae</taxon>
        <taxon>Trichinella</taxon>
    </lineage>
</organism>
<protein>
    <submittedName>
        <fullName evidence="1">Uncharacterized protein</fullName>
    </submittedName>
</protein>
<sequence length="143" mass="16941">MLIVLFNGVGGSSEIQHDEISKMRNYNIWSLDSESSSIRLKSARQTDRKTRDPIFNRIDTVFLAILMRMTKFQKKKMYRSSSRRDSWQQSTDRGKEELTHEFHRQNLGEILLEFVTRLTDRFYLVTCLLVVKNCNLFTLRDKA</sequence>
<proteinExistence type="predicted"/>